<dbReference type="RefSeq" id="WP_100900569.1">
    <property type="nucleotide sequence ID" value="NZ_CAWNNC010000001.1"/>
</dbReference>
<reference evidence="1 2" key="1">
    <citation type="submission" date="2017-11" db="EMBL/GenBank/DDBJ databases">
        <title>Complete genome of a free-living desiccation-tolerant cyanobacterium and its photosynthetic adaptation to extreme terrestrial habitat.</title>
        <authorList>
            <person name="Shang J."/>
        </authorList>
    </citation>
    <scope>NUCLEOTIDE SEQUENCE [LARGE SCALE GENOMIC DNA]</scope>
    <source>
        <strain evidence="1 2">CCNUN1</strain>
    </source>
</reference>
<name>A0A2K8SVZ2_9NOSO</name>
<gene>
    <name evidence="1" type="ORF">COO91_05600</name>
</gene>
<dbReference type="EMBL" id="CP024785">
    <property type="protein sequence ID" value="AUB39602.1"/>
    <property type="molecule type" value="Genomic_DNA"/>
</dbReference>
<evidence type="ECO:0000313" key="2">
    <source>
        <dbReference type="Proteomes" id="UP000232003"/>
    </source>
</evidence>
<keyword evidence="2" id="KW-1185">Reference proteome</keyword>
<dbReference type="KEGG" id="nfl:COO91_05600"/>
<dbReference type="Proteomes" id="UP000232003">
    <property type="component" value="Chromosome"/>
</dbReference>
<dbReference type="OrthoDB" id="531116at2"/>
<proteinExistence type="predicted"/>
<protein>
    <submittedName>
        <fullName evidence="1">Uncharacterized protein</fullName>
    </submittedName>
</protein>
<dbReference type="AlphaFoldDB" id="A0A2K8SVZ2"/>
<accession>A0A2K8SVZ2</accession>
<sequence length="124" mass="14195">MSSKLYQLPPDDLPPSEVTKEDGMLQMELEQSTGRCFYLACDRITRVLLSNCQWYLTTNASILTLIVDCPDLVSYWHIVSNIAQLGNRLERFASNGKIRVYPPFGKGMPFEISVNEISAYRDWL</sequence>
<organism evidence="1 2">
    <name type="scientific">Nostoc flagelliforme CCNUN1</name>
    <dbReference type="NCBI Taxonomy" id="2038116"/>
    <lineage>
        <taxon>Bacteria</taxon>
        <taxon>Bacillati</taxon>
        <taxon>Cyanobacteriota</taxon>
        <taxon>Cyanophyceae</taxon>
        <taxon>Nostocales</taxon>
        <taxon>Nostocaceae</taxon>
        <taxon>Nostoc</taxon>
    </lineage>
</organism>
<evidence type="ECO:0000313" key="1">
    <source>
        <dbReference type="EMBL" id="AUB39602.1"/>
    </source>
</evidence>